<dbReference type="Proteomes" id="UP000023152">
    <property type="component" value="Unassembled WGS sequence"/>
</dbReference>
<comment type="caution">
    <text evidence="3">The sequence shown here is derived from an EMBL/GenBank/DDBJ whole genome shotgun (WGS) entry which is preliminary data.</text>
</comment>
<accession>X6MZC7</accession>
<keyword evidence="2" id="KW-0812">Transmembrane</keyword>
<name>X6MZC7_RETFI</name>
<keyword evidence="2" id="KW-1133">Transmembrane helix</keyword>
<feature type="compositionally biased region" description="Polar residues" evidence="1">
    <location>
        <begin position="333"/>
        <end position="346"/>
    </location>
</feature>
<dbReference type="EMBL" id="ASPP01013929">
    <property type="protein sequence ID" value="ETO19186.1"/>
    <property type="molecule type" value="Genomic_DNA"/>
</dbReference>
<keyword evidence="4" id="KW-1185">Reference proteome</keyword>
<proteinExistence type="predicted"/>
<keyword evidence="2" id="KW-0472">Membrane</keyword>
<evidence type="ECO:0000313" key="3">
    <source>
        <dbReference type="EMBL" id="ETO19186.1"/>
    </source>
</evidence>
<evidence type="ECO:0000256" key="2">
    <source>
        <dbReference type="SAM" id="Phobius"/>
    </source>
</evidence>
<feature type="compositionally biased region" description="Polar residues" evidence="1">
    <location>
        <begin position="208"/>
        <end position="223"/>
    </location>
</feature>
<reference evidence="3 4" key="1">
    <citation type="journal article" date="2013" name="Curr. Biol.">
        <title>The Genome of the Foraminiferan Reticulomyxa filosa.</title>
        <authorList>
            <person name="Glockner G."/>
            <person name="Hulsmann N."/>
            <person name="Schleicher M."/>
            <person name="Noegel A.A."/>
            <person name="Eichinger L."/>
            <person name="Gallinger C."/>
            <person name="Pawlowski J."/>
            <person name="Sierra R."/>
            <person name="Euteneuer U."/>
            <person name="Pillet L."/>
            <person name="Moustafa A."/>
            <person name="Platzer M."/>
            <person name="Groth M."/>
            <person name="Szafranski K."/>
            <person name="Schliwa M."/>
        </authorList>
    </citation>
    <scope>NUCLEOTIDE SEQUENCE [LARGE SCALE GENOMIC DNA]</scope>
</reference>
<sequence>MIGCDSNECKTNESTVATNDKLAFADHITSDDSSKYCPIIAHNIAAGNEYYNRLFSWVLAKLLPKYVHLYTVQKYGQNLQTFEVEFNLESSQTKASLESSQYYPNEMANAFEDSYSGLTSYRKQQDFGCQMVSITDISRRRVLSTQMQRSDSSHVVAGIVSVWSHQQSVSDQLVTVTKSSSFSGALSSVFTTLFHENCTVAVLRVGPASTTSSPRTTQSNLKSPSKHKGLLERPSLFWAIIAVSVGVVLLICCSGIFTCLVLRERKKQEDVENEKSITKNEETVANQYIYLYTYVWIHLLFFFFFIVAMIPITSQATHIHLVPVLVPPSANSSQTSAPQLTINRVRSAQPKPLTSNNDSNDNGNDDTEHRINEIQPFMKKVHSDRDGHDIKEDHINDDMDQHEIKITRIRHVTPTEEDIFEERSDASQSYPSDTNVSELDIEQAKKLLTLNQQAIITDAKLAEE</sequence>
<evidence type="ECO:0000313" key="4">
    <source>
        <dbReference type="Proteomes" id="UP000023152"/>
    </source>
</evidence>
<organism evidence="3 4">
    <name type="scientific">Reticulomyxa filosa</name>
    <dbReference type="NCBI Taxonomy" id="46433"/>
    <lineage>
        <taxon>Eukaryota</taxon>
        <taxon>Sar</taxon>
        <taxon>Rhizaria</taxon>
        <taxon>Retaria</taxon>
        <taxon>Foraminifera</taxon>
        <taxon>Monothalamids</taxon>
        <taxon>Reticulomyxidae</taxon>
        <taxon>Reticulomyxa</taxon>
    </lineage>
</organism>
<dbReference type="AlphaFoldDB" id="X6MZC7"/>
<feature type="region of interest" description="Disordered" evidence="1">
    <location>
        <begin position="333"/>
        <end position="368"/>
    </location>
</feature>
<evidence type="ECO:0000256" key="1">
    <source>
        <dbReference type="SAM" id="MobiDB-lite"/>
    </source>
</evidence>
<gene>
    <name evidence="3" type="ORF">RFI_18043</name>
</gene>
<feature type="transmembrane region" description="Helical" evidence="2">
    <location>
        <begin position="289"/>
        <end position="312"/>
    </location>
</feature>
<feature type="transmembrane region" description="Helical" evidence="2">
    <location>
        <begin position="236"/>
        <end position="262"/>
    </location>
</feature>
<protein>
    <submittedName>
        <fullName evidence="3">Uncharacterized protein</fullName>
    </submittedName>
</protein>
<feature type="region of interest" description="Disordered" evidence="1">
    <location>
        <begin position="208"/>
        <end position="227"/>
    </location>
</feature>